<evidence type="ECO:0000259" key="4">
    <source>
        <dbReference type="SMART" id="SM00563"/>
    </source>
</evidence>
<evidence type="ECO:0000256" key="2">
    <source>
        <dbReference type="ARBA" id="ARBA00022679"/>
    </source>
</evidence>
<sequence length="221" mass="26360">MNITPADESRFFIWFFDHYTKWSLKRRFKHLWIKQDYHPKQDSKTVYFLNHNSWWDGLIPLYLNENLFHQKARALMEDKQMRQYTFFSKIGAFSINLEDPRASISSLRYAVDSMKRDNACLFIYPEGRITPASENKPNFRKGLAWLYQNLDDIDFVPITIYSHTLRSSKPELYLSIGISTVYDKSLSKNELTELFQEDLHRIILQTREVAGFTDEGFDQQF</sequence>
<accession>A0ABW5JJX1</accession>
<dbReference type="CDD" id="cd06551">
    <property type="entry name" value="LPLAT"/>
    <property type="match status" value="1"/>
</dbReference>
<gene>
    <name evidence="5" type="ORF">ACFSVN_08085</name>
</gene>
<feature type="domain" description="Phospholipid/glycerol acyltransferase" evidence="4">
    <location>
        <begin position="45"/>
        <end position="163"/>
    </location>
</feature>
<keyword evidence="6" id="KW-1185">Reference proteome</keyword>
<dbReference type="PANTHER" id="PTHR10434:SF11">
    <property type="entry name" value="1-ACYL-SN-GLYCEROL-3-PHOSPHATE ACYLTRANSFERASE"/>
    <property type="match status" value="1"/>
</dbReference>
<proteinExistence type="predicted"/>
<keyword evidence="2" id="KW-0808">Transferase</keyword>
<evidence type="ECO:0000313" key="6">
    <source>
        <dbReference type="Proteomes" id="UP001597460"/>
    </source>
</evidence>
<dbReference type="InterPro" id="IPR002123">
    <property type="entry name" value="Plipid/glycerol_acylTrfase"/>
</dbReference>
<evidence type="ECO:0000313" key="5">
    <source>
        <dbReference type="EMBL" id="MFD2532400.1"/>
    </source>
</evidence>
<comment type="pathway">
    <text evidence="1">Lipid metabolism.</text>
</comment>
<organism evidence="5 6">
    <name type="scientific">Gracilimonas halophila</name>
    <dbReference type="NCBI Taxonomy" id="1834464"/>
    <lineage>
        <taxon>Bacteria</taxon>
        <taxon>Pseudomonadati</taxon>
        <taxon>Balneolota</taxon>
        <taxon>Balneolia</taxon>
        <taxon>Balneolales</taxon>
        <taxon>Balneolaceae</taxon>
        <taxon>Gracilimonas</taxon>
    </lineage>
</organism>
<dbReference type="GO" id="GO:0016746">
    <property type="term" value="F:acyltransferase activity"/>
    <property type="evidence" value="ECO:0007669"/>
    <property type="project" value="UniProtKB-KW"/>
</dbReference>
<evidence type="ECO:0000256" key="3">
    <source>
        <dbReference type="ARBA" id="ARBA00023315"/>
    </source>
</evidence>
<comment type="caution">
    <text evidence="5">The sequence shown here is derived from an EMBL/GenBank/DDBJ whole genome shotgun (WGS) entry which is preliminary data.</text>
</comment>
<name>A0ABW5JJX1_9BACT</name>
<protein>
    <submittedName>
        <fullName evidence="5">Lysophospholipid acyltransferase family protein</fullName>
    </submittedName>
</protein>
<evidence type="ECO:0000256" key="1">
    <source>
        <dbReference type="ARBA" id="ARBA00005189"/>
    </source>
</evidence>
<dbReference type="SUPFAM" id="SSF69593">
    <property type="entry name" value="Glycerol-3-phosphate (1)-acyltransferase"/>
    <property type="match status" value="1"/>
</dbReference>
<reference evidence="6" key="1">
    <citation type="journal article" date="2019" name="Int. J. Syst. Evol. Microbiol.">
        <title>The Global Catalogue of Microorganisms (GCM) 10K type strain sequencing project: providing services to taxonomists for standard genome sequencing and annotation.</title>
        <authorList>
            <consortium name="The Broad Institute Genomics Platform"/>
            <consortium name="The Broad Institute Genome Sequencing Center for Infectious Disease"/>
            <person name="Wu L."/>
            <person name="Ma J."/>
        </authorList>
    </citation>
    <scope>NUCLEOTIDE SEQUENCE [LARGE SCALE GENOMIC DNA]</scope>
    <source>
        <strain evidence="6">KCTC 52042</strain>
    </source>
</reference>
<dbReference type="RefSeq" id="WP_390300820.1">
    <property type="nucleotide sequence ID" value="NZ_JBHULI010000024.1"/>
</dbReference>
<dbReference type="PANTHER" id="PTHR10434">
    <property type="entry name" value="1-ACYL-SN-GLYCEROL-3-PHOSPHATE ACYLTRANSFERASE"/>
    <property type="match status" value="1"/>
</dbReference>
<dbReference type="Proteomes" id="UP001597460">
    <property type="component" value="Unassembled WGS sequence"/>
</dbReference>
<keyword evidence="3 5" id="KW-0012">Acyltransferase</keyword>
<dbReference type="Pfam" id="PF01553">
    <property type="entry name" value="Acyltransferase"/>
    <property type="match status" value="1"/>
</dbReference>
<dbReference type="SMART" id="SM00563">
    <property type="entry name" value="PlsC"/>
    <property type="match status" value="1"/>
</dbReference>
<dbReference type="EMBL" id="JBHULI010000024">
    <property type="protein sequence ID" value="MFD2532400.1"/>
    <property type="molecule type" value="Genomic_DNA"/>
</dbReference>